<evidence type="ECO:0000313" key="7">
    <source>
        <dbReference type="EMBL" id="CRH00645.1"/>
    </source>
</evidence>
<evidence type="ECO:0000313" key="8">
    <source>
        <dbReference type="Proteomes" id="UP000220158"/>
    </source>
</evidence>
<dbReference type="OrthoDB" id="4405280at2759"/>
<feature type="domain" description="NELL2-like EGF" evidence="6">
    <location>
        <begin position="460"/>
        <end position="495"/>
    </location>
</feature>
<evidence type="ECO:0000256" key="4">
    <source>
        <dbReference type="SAM" id="Phobius"/>
    </source>
</evidence>
<organism evidence="7 8">
    <name type="scientific">Plasmodium relictum</name>
    <dbReference type="NCBI Taxonomy" id="85471"/>
    <lineage>
        <taxon>Eukaryota</taxon>
        <taxon>Sar</taxon>
        <taxon>Alveolata</taxon>
        <taxon>Apicomplexa</taxon>
        <taxon>Aconoidasida</taxon>
        <taxon>Haemosporida</taxon>
        <taxon>Plasmodiidae</taxon>
        <taxon>Plasmodium</taxon>
        <taxon>Plasmodium (Haemamoeba)</taxon>
    </lineage>
</organism>
<dbReference type="AlphaFoldDB" id="A0A1J1H7W3"/>
<dbReference type="GeneID" id="39736768"/>
<dbReference type="Pfam" id="PF12947">
    <property type="entry name" value="EGF_3"/>
    <property type="match status" value="1"/>
</dbReference>
<reference evidence="7 8" key="1">
    <citation type="submission" date="2015-04" db="EMBL/GenBank/DDBJ databases">
        <authorList>
            <consortium name="Pathogen Informatics"/>
        </authorList>
    </citation>
    <scope>NUCLEOTIDE SEQUENCE [LARGE SCALE GENOMIC DNA]</scope>
    <source>
        <strain evidence="7 8">SGS1</strain>
    </source>
</reference>
<dbReference type="KEGG" id="prel:PRELSG_1030100"/>
<feature type="signal peptide" evidence="5">
    <location>
        <begin position="1"/>
        <end position="23"/>
    </location>
</feature>
<evidence type="ECO:0000256" key="1">
    <source>
        <dbReference type="ARBA" id="ARBA00022536"/>
    </source>
</evidence>
<sequence>MEIKLHLIFFLICIIFYKNVVKCNNNNNKNIISKSYNNIRKNFSKWNNSSINDKDNDENLNTEEHIRKSISNYKNYLLRLKNFLDSSKESKEENSDNYDKNDENYEDNNFEHNPIENKNNESYDNKNDNNESDSIDESTVEGNNEYSNEKNSNEHDGNGDDTSEENEEMLEKFANFQEINRKYMELQGNSEDENNVYNKYDTESYDEDGDGKKVLSAYDIKIMETVRQVSIRASRMDVNYFKDIDKEFKNCFDKHDFLFCKMADKIKIDLGNGNMKNKEYAINKLETLFNQINKDYIEKDNFDLHNYLLDLKFINFFVLNKASDNYNDIVNLVNDINSKIELSSIDGIINSFVHNKNINYKIKENITNIITKTSIKYFKIEINKEKKLFLPVLEYHNNKSLNYISDTFFRNNKICENKMCPSNSNCYIIGLEEVCRCFPGFKELIEDNTIKCVKDDEIDCMKNNGGCDSNAKCVFEEKKIVCECNVDYEGDGIYCSNAFFNSINILIFLIVLIFNLYIL</sequence>
<feature type="chain" id="PRO_5012904658" evidence="5">
    <location>
        <begin position="24"/>
        <end position="519"/>
    </location>
</feature>
<name>A0A1J1H7W3_PLARL</name>
<dbReference type="OMA" id="CEHKKCP"/>
<feature type="transmembrane region" description="Helical" evidence="4">
    <location>
        <begin position="498"/>
        <end position="518"/>
    </location>
</feature>
<keyword evidence="2" id="KW-1015">Disulfide bond</keyword>
<gene>
    <name evidence="7" type="primary">MSP8</name>
    <name evidence="7" type="ORF">PRELSG_1030100</name>
</gene>
<dbReference type="RefSeq" id="XP_028533648.1">
    <property type="nucleotide sequence ID" value="XM_028677239.1"/>
</dbReference>
<dbReference type="Gene3D" id="2.10.25.10">
    <property type="entry name" value="Laminin"/>
    <property type="match status" value="1"/>
</dbReference>
<feature type="compositionally biased region" description="Acidic residues" evidence="3">
    <location>
        <begin position="130"/>
        <end position="139"/>
    </location>
</feature>
<proteinExistence type="predicted"/>
<feature type="compositionally biased region" description="Basic and acidic residues" evidence="3">
    <location>
        <begin position="147"/>
        <end position="158"/>
    </location>
</feature>
<keyword evidence="7" id="KW-0477">Merozoite</keyword>
<keyword evidence="1" id="KW-0245">EGF-like domain</keyword>
<keyword evidence="4" id="KW-0812">Transmembrane</keyword>
<keyword evidence="4" id="KW-0472">Membrane</keyword>
<dbReference type="SUPFAM" id="SSF57196">
    <property type="entry name" value="EGF/Laminin"/>
    <property type="match status" value="2"/>
</dbReference>
<dbReference type="EMBL" id="LN835305">
    <property type="protein sequence ID" value="CRH00645.1"/>
    <property type="molecule type" value="Genomic_DNA"/>
</dbReference>
<keyword evidence="5" id="KW-0732">Signal</keyword>
<feature type="region of interest" description="Disordered" evidence="3">
    <location>
        <begin position="88"/>
        <end position="167"/>
    </location>
</feature>
<protein>
    <submittedName>
        <fullName evidence="7">Merozoite surface protein 8, putative</fullName>
    </submittedName>
</protein>
<evidence type="ECO:0000259" key="6">
    <source>
        <dbReference type="Pfam" id="PF12947"/>
    </source>
</evidence>
<dbReference type="VEuPathDB" id="PlasmoDB:PRELSG_1030100"/>
<dbReference type="Proteomes" id="UP000220158">
    <property type="component" value="Chromosome 10"/>
</dbReference>
<accession>A0A1J1H7W3</accession>
<evidence type="ECO:0000256" key="3">
    <source>
        <dbReference type="SAM" id="MobiDB-lite"/>
    </source>
</evidence>
<keyword evidence="8" id="KW-1185">Reference proteome</keyword>
<keyword evidence="4" id="KW-1133">Transmembrane helix</keyword>
<dbReference type="InterPro" id="IPR024731">
    <property type="entry name" value="NELL2-like_EGF"/>
</dbReference>
<evidence type="ECO:0000256" key="5">
    <source>
        <dbReference type="SAM" id="SignalP"/>
    </source>
</evidence>
<feature type="compositionally biased region" description="Basic and acidic residues" evidence="3">
    <location>
        <begin position="88"/>
        <end position="129"/>
    </location>
</feature>
<evidence type="ECO:0000256" key="2">
    <source>
        <dbReference type="ARBA" id="ARBA00023157"/>
    </source>
</evidence>